<accession>A0AA38H6I0</accession>
<sequence length="278" mass="29417">MGMQHGQIPNQGGYNPYMAAGMGQGMMGQPGFPQAPSGAPSMVSAQSQQMPMGSMSGGADLKAFDAGKMKAGRLGHYGYLEGRELAGPPPGYLPAGVKPDQLPQSSQASAPPQSLGAGAYQQSHAASQYAPTQYQQSQAPTQYHRSPTRQKQQQSPTRRSHAQPHSHSPNPPRSPGSVAGSQALSLSQSAWGNPNDMPRARYDGASNAGRMIQADMDTPYPRLKSGGMSSGATRYDGRQEPINGNGYRDAFGYMEGGQASAIDGRLGRGHRRMREGRV</sequence>
<dbReference type="GeneID" id="77729127"/>
<feature type="region of interest" description="Disordered" evidence="1">
    <location>
        <begin position="90"/>
        <end position="183"/>
    </location>
</feature>
<dbReference type="EMBL" id="JAKWFO010000008">
    <property type="protein sequence ID" value="KAI9633439.1"/>
    <property type="molecule type" value="Genomic_DNA"/>
</dbReference>
<dbReference type="RefSeq" id="XP_052943216.1">
    <property type="nucleotide sequence ID" value="XM_053089922.1"/>
</dbReference>
<feature type="compositionally biased region" description="Polar residues" evidence="1">
    <location>
        <begin position="131"/>
        <end position="157"/>
    </location>
</feature>
<evidence type="ECO:0000256" key="1">
    <source>
        <dbReference type="SAM" id="MobiDB-lite"/>
    </source>
</evidence>
<gene>
    <name evidence="2" type="ORF">MKK02DRAFT_38093</name>
</gene>
<evidence type="ECO:0000313" key="2">
    <source>
        <dbReference type="EMBL" id="KAI9633439.1"/>
    </source>
</evidence>
<feature type="region of interest" description="Disordered" evidence="1">
    <location>
        <begin position="214"/>
        <end position="249"/>
    </location>
</feature>
<protein>
    <submittedName>
        <fullName evidence="2">Uncharacterized protein</fullName>
    </submittedName>
</protein>
<feature type="compositionally biased region" description="Low complexity" evidence="1">
    <location>
        <begin position="93"/>
        <end position="130"/>
    </location>
</feature>
<reference evidence="2" key="1">
    <citation type="journal article" date="2022" name="G3 (Bethesda)">
        <title>High quality genome of the basidiomycete yeast Dioszegia hungarica PDD-24b-2 isolated from cloud water.</title>
        <authorList>
            <person name="Jarrige D."/>
            <person name="Haridas S."/>
            <person name="Bleykasten-Grosshans C."/>
            <person name="Joly M."/>
            <person name="Nadalig T."/>
            <person name="Sancelme M."/>
            <person name="Vuilleumier S."/>
            <person name="Grigoriev I.V."/>
            <person name="Amato P."/>
            <person name="Bringel F."/>
        </authorList>
    </citation>
    <scope>NUCLEOTIDE SEQUENCE</scope>
    <source>
        <strain evidence="2">PDD-24b-2</strain>
    </source>
</reference>
<evidence type="ECO:0000313" key="3">
    <source>
        <dbReference type="Proteomes" id="UP001164286"/>
    </source>
</evidence>
<name>A0AA38H6I0_9TREE</name>
<keyword evidence="3" id="KW-1185">Reference proteome</keyword>
<proteinExistence type="predicted"/>
<dbReference type="Proteomes" id="UP001164286">
    <property type="component" value="Unassembled WGS sequence"/>
</dbReference>
<feature type="region of interest" description="Disordered" evidence="1">
    <location>
        <begin position="28"/>
        <end position="57"/>
    </location>
</feature>
<organism evidence="2 3">
    <name type="scientific">Dioszegia hungarica</name>
    <dbReference type="NCBI Taxonomy" id="4972"/>
    <lineage>
        <taxon>Eukaryota</taxon>
        <taxon>Fungi</taxon>
        <taxon>Dikarya</taxon>
        <taxon>Basidiomycota</taxon>
        <taxon>Agaricomycotina</taxon>
        <taxon>Tremellomycetes</taxon>
        <taxon>Tremellales</taxon>
        <taxon>Bulleribasidiaceae</taxon>
        <taxon>Dioszegia</taxon>
    </lineage>
</organism>
<dbReference type="AlphaFoldDB" id="A0AA38H6I0"/>
<comment type="caution">
    <text evidence="2">The sequence shown here is derived from an EMBL/GenBank/DDBJ whole genome shotgun (WGS) entry which is preliminary data.</text>
</comment>